<dbReference type="EMBL" id="MCFA01000165">
    <property type="protein sequence ID" value="ORY01828.1"/>
    <property type="molecule type" value="Genomic_DNA"/>
</dbReference>
<dbReference type="NCBIfam" id="TIGR00174">
    <property type="entry name" value="miaA"/>
    <property type="match status" value="1"/>
</dbReference>
<keyword evidence="4 5" id="KW-0067">ATP-binding</keyword>
<proteinExistence type="inferred from homology"/>
<dbReference type="GO" id="GO:0005739">
    <property type="term" value="C:mitochondrion"/>
    <property type="evidence" value="ECO:0007669"/>
    <property type="project" value="TreeGrafter"/>
</dbReference>
<comment type="catalytic activity">
    <reaction evidence="5 6">
        <text>adenosine(37) in tRNA + dimethylallyl diphosphate = N(6)-dimethylallyladenosine(37) in tRNA + diphosphate</text>
        <dbReference type="Rhea" id="RHEA:26482"/>
        <dbReference type="Rhea" id="RHEA-COMP:10162"/>
        <dbReference type="Rhea" id="RHEA-COMP:10375"/>
        <dbReference type="ChEBI" id="CHEBI:33019"/>
        <dbReference type="ChEBI" id="CHEBI:57623"/>
        <dbReference type="ChEBI" id="CHEBI:74411"/>
        <dbReference type="ChEBI" id="CHEBI:74415"/>
        <dbReference type="EC" id="2.5.1.75"/>
    </reaction>
</comment>
<evidence type="ECO:0000313" key="10">
    <source>
        <dbReference type="Proteomes" id="UP000193144"/>
    </source>
</evidence>
<dbReference type="InterPro" id="IPR039657">
    <property type="entry name" value="Dimethylallyltransferase"/>
</dbReference>
<evidence type="ECO:0000256" key="1">
    <source>
        <dbReference type="ARBA" id="ARBA00005842"/>
    </source>
</evidence>
<dbReference type="SUPFAM" id="SSF52540">
    <property type="entry name" value="P-loop containing nucleoside triphosphate hydrolases"/>
    <property type="match status" value="2"/>
</dbReference>
<dbReference type="GO" id="GO:0005524">
    <property type="term" value="F:ATP binding"/>
    <property type="evidence" value="ECO:0007669"/>
    <property type="project" value="UniProtKB-UniRule"/>
</dbReference>
<keyword evidence="5 6" id="KW-0819">tRNA processing</keyword>
<protein>
    <recommendedName>
        <fullName evidence="5 6">tRNA dimethylallyltransferase</fullName>
        <ecNumber evidence="5 6">2.5.1.75</ecNumber>
    </recommendedName>
</protein>
<evidence type="ECO:0000256" key="3">
    <source>
        <dbReference type="ARBA" id="ARBA00022741"/>
    </source>
</evidence>
<dbReference type="GO" id="GO:0052381">
    <property type="term" value="F:tRNA dimethylallyltransferase activity"/>
    <property type="evidence" value="ECO:0007669"/>
    <property type="project" value="UniProtKB-UniRule"/>
</dbReference>
<dbReference type="SUPFAM" id="SSF57667">
    <property type="entry name" value="beta-beta-alpha zinc fingers"/>
    <property type="match status" value="1"/>
</dbReference>
<feature type="compositionally biased region" description="Basic and acidic residues" evidence="8">
    <location>
        <begin position="439"/>
        <end position="456"/>
    </location>
</feature>
<dbReference type="Proteomes" id="UP000193144">
    <property type="component" value="Unassembled WGS sequence"/>
</dbReference>
<comment type="caution">
    <text evidence="9">The sequence shown here is derived from an EMBL/GenBank/DDBJ whole genome shotgun (WGS) entry which is preliminary data.</text>
</comment>
<dbReference type="Gene3D" id="1.10.20.140">
    <property type="match status" value="1"/>
</dbReference>
<dbReference type="PANTHER" id="PTHR11088">
    <property type="entry name" value="TRNA DIMETHYLALLYLTRANSFERASE"/>
    <property type="match status" value="1"/>
</dbReference>
<dbReference type="AlphaFoldDB" id="A0A1Y1YUW4"/>
<organism evidence="9 10">
    <name type="scientific">Clohesyomyces aquaticus</name>
    <dbReference type="NCBI Taxonomy" id="1231657"/>
    <lineage>
        <taxon>Eukaryota</taxon>
        <taxon>Fungi</taxon>
        <taxon>Dikarya</taxon>
        <taxon>Ascomycota</taxon>
        <taxon>Pezizomycotina</taxon>
        <taxon>Dothideomycetes</taxon>
        <taxon>Pleosporomycetidae</taxon>
        <taxon>Pleosporales</taxon>
        <taxon>Lindgomycetaceae</taxon>
        <taxon>Clohesyomyces</taxon>
    </lineage>
</organism>
<dbReference type="OrthoDB" id="775260at2759"/>
<comment type="function">
    <text evidence="5">Catalyzes the transfer of a dimethylallyl group onto the adenine at position 37.</text>
</comment>
<keyword evidence="2 5" id="KW-0808">Transferase</keyword>
<name>A0A1Y1YUW4_9PLEO</name>
<dbReference type="InterPro" id="IPR030666">
    <property type="entry name" value="IPP_transferase_euk"/>
</dbReference>
<dbReference type="InterPro" id="IPR027417">
    <property type="entry name" value="P-loop_NTPase"/>
</dbReference>
<dbReference type="Gene3D" id="3.40.50.300">
    <property type="entry name" value="P-loop containing nucleotide triphosphate hydrolases"/>
    <property type="match status" value="1"/>
</dbReference>
<dbReference type="HAMAP" id="MF_00185">
    <property type="entry name" value="IPP_trans"/>
    <property type="match status" value="1"/>
</dbReference>
<dbReference type="Gene3D" id="3.30.160.60">
    <property type="entry name" value="Classic Zinc Finger"/>
    <property type="match status" value="1"/>
</dbReference>
<evidence type="ECO:0000313" key="9">
    <source>
        <dbReference type="EMBL" id="ORY01828.1"/>
    </source>
</evidence>
<dbReference type="PIRSF" id="PIRSF039110">
    <property type="entry name" value="IPP_transferase"/>
    <property type="match status" value="1"/>
</dbReference>
<dbReference type="STRING" id="1231657.A0A1Y1YUW4"/>
<feature type="region of interest" description="Disordered" evidence="8">
    <location>
        <begin position="432"/>
        <end position="460"/>
    </location>
</feature>
<dbReference type="EC" id="2.5.1.75" evidence="5 6"/>
<evidence type="ECO:0000256" key="4">
    <source>
        <dbReference type="ARBA" id="ARBA00022840"/>
    </source>
</evidence>
<dbReference type="InterPro" id="IPR018022">
    <property type="entry name" value="IPT"/>
</dbReference>
<evidence type="ECO:0000256" key="2">
    <source>
        <dbReference type="ARBA" id="ARBA00022679"/>
    </source>
</evidence>
<evidence type="ECO:0000256" key="8">
    <source>
        <dbReference type="SAM" id="MobiDB-lite"/>
    </source>
</evidence>
<keyword evidence="10" id="KW-1185">Reference proteome</keyword>
<dbReference type="PANTHER" id="PTHR11088:SF89">
    <property type="entry name" value="TRNA DIMETHYLALLYLTRANSFERASE"/>
    <property type="match status" value="1"/>
</dbReference>
<accession>A0A1Y1YUW4</accession>
<evidence type="ECO:0000256" key="5">
    <source>
        <dbReference type="PIRNR" id="PIRNR039110"/>
    </source>
</evidence>
<sequence length="481" mass="54589">MTPRAPQNRLVAIIGATGTGKSDLAVDIARRYNGEIINGDAMQLYQGLPIITNKISHQEMRGVPHHLLGCIGLEEETWTVGKFVQKALSVIDEIRSRQKLPILVGGTHYYTQSLLFEDALADAPSQNENNGVQDLSILDGPTDAILEKLMEVDPVMADRWHPKDRRKIQRSLEIYLKTGKQASQIYDEQRIKQDVAPENGTPGSNQPVQHGFRPRFPTLVLWVHAPKDVLYPRLDNRVMKMLDQGLLSEVESLNTFRMTSDASTGSPVDQSRGIWVSIGYKEFKYYHSALIEGTISKVELEKLRTAAIESTQAATRQYANRQIRWIRIKFLNALYGAGQRGNTFLLDGSDLSKWEERVLWPATEVTNHFLSDHFLPDPRTLSTVASEMLAPKRDYDLSQRPELWKKRVCELCGTIAATENDWNLHVKSRRHRRAVGTKKHQENHIAERRDDPESLRMEPTGESVDILESHMDLISEQSSPK</sequence>
<reference evidence="9 10" key="1">
    <citation type="submission" date="2016-07" db="EMBL/GenBank/DDBJ databases">
        <title>Pervasive Adenine N6-methylation of Active Genes in Fungi.</title>
        <authorList>
            <consortium name="DOE Joint Genome Institute"/>
            <person name="Mondo S.J."/>
            <person name="Dannebaum R.O."/>
            <person name="Kuo R.C."/>
            <person name="Labutti K."/>
            <person name="Haridas S."/>
            <person name="Kuo A."/>
            <person name="Salamov A."/>
            <person name="Ahrendt S.R."/>
            <person name="Lipzen A."/>
            <person name="Sullivan W."/>
            <person name="Andreopoulos W.B."/>
            <person name="Clum A."/>
            <person name="Lindquist E."/>
            <person name="Daum C."/>
            <person name="Ramamoorthy G.K."/>
            <person name="Gryganskyi A."/>
            <person name="Culley D."/>
            <person name="Magnuson J.K."/>
            <person name="James T.Y."/>
            <person name="O'Malley M.A."/>
            <person name="Stajich J.E."/>
            <person name="Spatafora J.W."/>
            <person name="Visel A."/>
            <person name="Grigoriev I.V."/>
        </authorList>
    </citation>
    <scope>NUCLEOTIDE SEQUENCE [LARGE SCALE GENOMIC DNA]</scope>
    <source>
        <strain evidence="9 10">CBS 115471</strain>
    </source>
</reference>
<keyword evidence="3 5" id="KW-0547">Nucleotide-binding</keyword>
<evidence type="ECO:0000256" key="6">
    <source>
        <dbReference type="RuleBase" id="RU003783"/>
    </source>
</evidence>
<dbReference type="GO" id="GO:0006400">
    <property type="term" value="P:tRNA modification"/>
    <property type="evidence" value="ECO:0007669"/>
    <property type="project" value="TreeGrafter"/>
</dbReference>
<comment type="similarity">
    <text evidence="1 5 7">Belongs to the IPP transferase family.</text>
</comment>
<gene>
    <name evidence="9" type="ORF">BCR34DRAFT_627670</name>
</gene>
<dbReference type="InterPro" id="IPR036236">
    <property type="entry name" value="Znf_C2H2_sf"/>
</dbReference>
<dbReference type="Pfam" id="PF01715">
    <property type="entry name" value="IPPT"/>
    <property type="match status" value="1"/>
</dbReference>
<evidence type="ECO:0000256" key="7">
    <source>
        <dbReference type="RuleBase" id="RU003785"/>
    </source>
</evidence>
<keyword evidence="5" id="KW-0963">Cytoplasm</keyword>